<gene>
    <name evidence="1" type="ORF">BJY18_001437</name>
</gene>
<organism evidence="1 2">
    <name type="scientific">Amycolatopsis jiangsuensis</name>
    <dbReference type="NCBI Taxonomy" id="1181879"/>
    <lineage>
        <taxon>Bacteria</taxon>
        <taxon>Bacillati</taxon>
        <taxon>Actinomycetota</taxon>
        <taxon>Actinomycetes</taxon>
        <taxon>Pseudonocardiales</taxon>
        <taxon>Pseudonocardiaceae</taxon>
        <taxon>Amycolatopsis</taxon>
    </lineage>
</organism>
<name>A0A840IRV2_9PSEU</name>
<comment type="caution">
    <text evidence="1">The sequence shown here is derived from an EMBL/GenBank/DDBJ whole genome shotgun (WGS) entry which is preliminary data.</text>
</comment>
<dbReference type="InterPro" id="IPR011990">
    <property type="entry name" value="TPR-like_helical_dom_sf"/>
</dbReference>
<dbReference type="EMBL" id="JACHMG010000001">
    <property type="protein sequence ID" value="MBB4683952.1"/>
    <property type="molecule type" value="Genomic_DNA"/>
</dbReference>
<dbReference type="Proteomes" id="UP000581769">
    <property type="component" value="Unassembled WGS sequence"/>
</dbReference>
<evidence type="ECO:0000313" key="2">
    <source>
        <dbReference type="Proteomes" id="UP000581769"/>
    </source>
</evidence>
<dbReference type="RefSeq" id="WP_184778729.1">
    <property type="nucleotide sequence ID" value="NZ_JACHMG010000001.1"/>
</dbReference>
<dbReference type="Gene3D" id="1.25.40.10">
    <property type="entry name" value="Tetratricopeptide repeat domain"/>
    <property type="match status" value="1"/>
</dbReference>
<dbReference type="SUPFAM" id="SSF48452">
    <property type="entry name" value="TPR-like"/>
    <property type="match status" value="1"/>
</dbReference>
<accession>A0A840IRV2</accession>
<protein>
    <submittedName>
        <fullName evidence="1">Tetratricopeptide (TPR) repeat protein</fullName>
    </submittedName>
</protein>
<keyword evidence="2" id="KW-1185">Reference proteome</keyword>
<dbReference type="AlphaFoldDB" id="A0A840IRV2"/>
<proteinExistence type="predicted"/>
<reference evidence="1 2" key="1">
    <citation type="submission" date="2020-08" db="EMBL/GenBank/DDBJ databases">
        <title>Sequencing the genomes of 1000 actinobacteria strains.</title>
        <authorList>
            <person name="Klenk H.-P."/>
        </authorList>
    </citation>
    <scope>NUCLEOTIDE SEQUENCE [LARGE SCALE GENOMIC DNA]</scope>
    <source>
        <strain evidence="1 2">DSM 45859</strain>
    </source>
</reference>
<evidence type="ECO:0000313" key="1">
    <source>
        <dbReference type="EMBL" id="MBB4683952.1"/>
    </source>
</evidence>
<sequence>MLLDLGHAKEAAELLATAEDSARGTSGRLLRAWLAAAHGEALAASKERSASLRAFDRAESLMPPGPADAESPYLVLDTIHLARWRGNALARIGEAEAVDVLAAALRNLDPTFTRAETGLRVDLATALIASGERDEARQHLTKAHALAAEIGSVRQLRRLAALSDA</sequence>